<dbReference type="Gene3D" id="3.40.50.12780">
    <property type="entry name" value="N-terminal domain of ligase-like"/>
    <property type="match status" value="1"/>
</dbReference>
<sequence>MAGAVAIDTAGGMDFRRALGLRPSRSDIERFRALGAWRAETPLDDLARWRQETPDSLAIVAHRAGSGVERLTYREYADYVDRFAGALYELGVRPGRVVALQLPNRWQVNALVLACARIGAVVAPIMTTIRPHELERVLHRLGAAVCVTIDRWAGFAHAAALAKLAPRLPDLRHRVILGDGAAEDEINFCEFERPPWERAHADALNRLTPDPDRIGLVLFTSGTSGEPKAALHTLNSVHAAVANYADIFDHGPHDTFATSSPVCHAGGIIHANLIPLLVGGTAVFMDVWEPARAIELLAETGTTTLWGAPAAWAELVAELRQRPRPLPALRTGGAAGTAILAPLVADISEMFALTLHAAWGSTEAGGTVTRPDDPPDWAARSVGRPGPGVEIDLRGDGTITADSPGRVYLRGCQVCLATVGRDTGEVVVVTDHDDGWYDMGDLAVPDGRGGIRILGRATDRIGGSFMIPVADVEAAVLTHPGVDEVAIVGYPDGNGGELVCAVITSRTTPPTLDDIRTYLDERGMTQWYQPSRVEVVPELPHNETGKVRKELLRRWLRSKAQLTT</sequence>
<dbReference type="InterPro" id="IPR025110">
    <property type="entry name" value="AMP-bd_C"/>
</dbReference>
<evidence type="ECO:0000313" key="5">
    <source>
        <dbReference type="EMBL" id="NMH75655.1"/>
    </source>
</evidence>
<dbReference type="EMBL" id="JAAXKY010000001">
    <property type="protein sequence ID" value="NMH75655.1"/>
    <property type="molecule type" value="Genomic_DNA"/>
</dbReference>
<dbReference type="Gene3D" id="3.30.300.30">
    <property type="match status" value="1"/>
</dbReference>
<dbReference type="InterPro" id="IPR020845">
    <property type="entry name" value="AMP-binding_CS"/>
</dbReference>
<dbReference type="PANTHER" id="PTHR43201">
    <property type="entry name" value="ACYL-COA SYNTHETASE"/>
    <property type="match status" value="1"/>
</dbReference>
<dbReference type="SUPFAM" id="SSF56801">
    <property type="entry name" value="Acetyl-CoA synthetase-like"/>
    <property type="match status" value="1"/>
</dbReference>
<dbReference type="InterPro" id="IPR045851">
    <property type="entry name" value="AMP-bd_C_sf"/>
</dbReference>
<evidence type="ECO:0000259" key="4">
    <source>
        <dbReference type="Pfam" id="PF13193"/>
    </source>
</evidence>
<dbReference type="InterPro" id="IPR000873">
    <property type="entry name" value="AMP-dep_synth/lig_dom"/>
</dbReference>
<dbReference type="Pfam" id="PF00501">
    <property type="entry name" value="AMP-binding"/>
    <property type="match status" value="1"/>
</dbReference>
<dbReference type="Pfam" id="PF13193">
    <property type="entry name" value="AMP-binding_C"/>
    <property type="match status" value="1"/>
</dbReference>
<feature type="domain" description="AMP-dependent synthetase/ligase" evidence="3">
    <location>
        <begin position="47"/>
        <end position="414"/>
    </location>
</feature>
<evidence type="ECO:0000313" key="6">
    <source>
        <dbReference type="Proteomes" id="UP001296706"/>
    </source>
</evidence>
<dbReference type="PANTHER" id="PTHR43201:SF5">
    <property type="entry name" value="MEDIUM-CHAIN ACYL-COA LIGASE ACSF2, MITOCHONDRIAL"/>
    <property type="match status" value="1"/>
</dbReference>
<feature type="domain" description="AMP-binding enzyme C-terminal" evidence="4">
    <location>
        <begin position="472"/>
        <end position="546"/>
    </location>
</feature>
<evidence type="ECO:0000259" key="3">
    <source>
        <dbReference type="Pfam" id="PF00501"/>
    </source>
</evidence>
<comment type="caution">
    <text evidence="5">The sequence shown here is derived from an EMBL/GenBank/DDBJ whole genome shotgun (WGS) entry which is preliminary data.</text>
</comment>
<gene>
    <name evidence="5" type="ORF">HF577_00755</name>
</gene>
<dbReference type="PROSITE" id="PS00455">
    <property type="entry name" value="AMP_BINDING"/>
    <property type="match status" value="1"/>
</dbReference>
<dbReference type="Proteomes" id="UP001296706">
    <property type="component" value="Unassembled WGS sequence"/>
</dbReference>
<reference evidence="5 6" key="1">
    <citation type="submission" date="2020-04" db="EMBL/GenBank/DDBJ databases">
        <authorList>
            <person name="Klaysubun C."/>
            <person name="Duangmal K."/>
            <person name="Lipun K."/>
        </authorList>
    </citation>
    <scope>NUCLEOTIDE SEQUENCE [LARGE SCALE GENOMIC DNA]</scope>
    <source>
        <strain evidence="5 6">JCM 11839</strain>
    </source>
</reference>
<keyword evidence="2" id="KW-0436">Ligase</keyword>
<organism evidence="5 6">
    <name type="scientific">Pseudonocardia xinjiangensis</name>
    <dbReference type="NCBI Taxonomy" id="75289"/>
    <lineage>
        <taxon>Bacteria</taxon>
        <taxon>Bacillati</taxon>
        <taxon>Actinomycetota</taxon>
        <taxon>Actinomycetes</taxon>
        <taxon>Pseudonocardiales</taxon>
        <taxon>Pseudonocardiaceae</taxon>
        <taxon>Pseudonocardia</taxon>
    </lineage>
</organism>
<dbReference type="InterPro" id="IPR042099">
    <property type="entry name" value="ANL_N_sf"/>
</dbReference>
<evidence type="ECO:0000256" key="1">
    <source>
        <dbReference type="ARBA" id="ARBA00006432"/>
    </source>
</evidence>
<dbReference type="RefSeq" id="WP_169393721.1">
    <property type="nucleotide sequence ID" value="NZ_BAAAJH010000033.1"/>
</dbReference>
<proteinExistence type="inferred from homology"/>
<evidence type="ECO:0000256" key="2">
    <source>
        <dbReference type="ARBA" id="ARBA00022598"/>
    </source>
</evidence>
<name>A0ABX1R875_9PSEU</name>
<accession>A0ABX1R875</accession>
<comment type="similarity">
    <text evidence="1">Belongs to the ATP-dependent AMP-binding enzyme family.</text>
</comment>
<protein>
    <submittedName>
        <fullName evidence="5">AMP-binding protein</fullName>
    </submittedName>
</protein>
<keyword evidence="6" id="KW-1185">Reference proteome</keyword>